<name>A0A835P7P7_VANPL</name>
<evidence type="ECO:0000313" key="2">
    <source>
        <dbReference type="Proteomes" id="UP000636800"/>
    </source>
</evidence>
<organism evidence="1 2">
    <name type="scientific">Vanilla planifolia</name>
    <name type="common">Vanilla</name>
    <dbReference type="NCBI Taxonomy" id="51239"/>
    <lineage>
        <taxon>Eukaryota</taxon>
        <taxon>Viridiplantae</taxon>
        <taxon>Streptophyta</taxon>
        <taxon>Embryophyta</taxon>
        <taxon>Tracheophyta</taxon>
        <taxon>Spermatophyta</taxon>
        <taxon>Magnoliopsida</taxon>
        <taxon>Liliopsida</taxon>
        <taxon>Asparagales</taxon>
        <taxon>Orchidaceae</taxon>
        <taxon>Vanilloideae</taxon>
        <taxon>Vanilleae</taxon>
        <taxon>Vanilla</taxon>
    </lineage>
</organism>
<dbReference type="Proteomes" id="UP000636800">
    <property type="component" value="Unassembled WGS sequence"/>
</dbReference>
<reference evidence="1 2" key="1">
    <citation type="journal article" date="2020" name="Nat. Food">
        <title>A phased Vanilla planifolia genome enables genetic improvement of flavour and production.</title>
        <authorList>
            <person name="Hasing T."/>
            <person name="Tang H."/>
            <person name="Brym M."/>
            <person name="Khazi F."/>
            <person name="Huang T."/>
            <person name="Chambers A.H."/>
        </authorList>
    </citation>
    <scope>NUCLEOTIDE SEQUENCE [LARGE SCALE GENOMIC DNA]</scope>
    <source>
        <tissue evidence="1">Leaf</tissue>
    </source>
</reference>
<sequence>LEPENIDALMALGIMDLQINEGEIGDFEKAGWYYMPSIKEINKPQEFALPFYGGMSRSKLKK</sequence>
<comment type="caution">
    <text evidence="1">The sequence shown here is derived from an EMBL/GenBank/DDBJ whole genome shotgun (WGS) entry which is preliminary data.</text>
</comment>
<dbReference type="OrthoDB" id="10254945at2759"/>
<accession>A0A835P7P7</accession>
<gene>
    <name evidence="1" type="ORF">HPP92_028551</name>
</gene>
<feature type="non-terminal residue" evidence="1">
    <location>
        <position position="1"/>
    </location>
</feature>
<proteinExistence type="predicted"/>
<evidence type="ECO:0000313" key="1">
    <source>
        <dbReference type="EMBL" id="KAG0447046.1"/>
    </source>
</evidence>
<dbReference type="EMBL" id="JADCNL010000514">
    <property type="protein sequence ID" value="KAG0447046.1"/>
    <property type="molecule type" value="Genomic_DNA"/>
</dbReference>
<keyword evidence="2" id="KW-1185">Reference proteome</keyword>
<dbReference type="AlphaFoldDB" id="A0A835P7P7"/>
<protein>
    <submittedName>
        <fullName evidence="1">Uncharacterized protein</fullName>
    </submittedName>
</protein>